<evidence type="ECO:0000313" key="2">
    <source>
        <dbReference type="Proteomes" id="UP001057375"/>
    </source>
</evidence>
<proteinExistence type="predicted"/>
<evidence type="ECO:0000313" key="1">
    <source>
        <dbReference type="EMBL" id="GKT28698.1"/>
    </source>
</evidence>
<dbReference type="PANTHER" id="PTHR45752">
    <property type="entry name" value="LEUCINE-RICH REPEAT-CONTAINING"/>
    <property type="match status" value="1"/>
</dbReference>
<dbReference type="InterPro" id="IPR032675">
    <property type="entry name" value="LRR_dom_sf"/>
</dbReference>
<sequence>LGYEAYCTSITTEDAEQLASLSACFVDSFDGLSNVSNLKSLYVSNTNSGSKITMTSYDIRKLPASLETLTLNNIDLAPNTDFSSLSSLKELNLTNGAIISTNSVSVPLWMQEMKSLTPLFDVDNNYDVFSSSGGLFPPTLESISIAGRVNVSFPSFFESLILDGGDPLPHLTTVNLSGTNVYDFSSLPTSVTNLIVNEGSNVHGTPHFRDYATLPSSLTSLSLQNNINDLSVLPAHVPSLQYLDLSRSSEVDFFCQSITLFAIDIDSITKLTDLESLDLSNCGLSNDSLSKLADMPQLKELYINNTCENVCNSETYDYLKCQNVSDISSLSTLTNLTHLGLHGLESLDDISIIPTSFPALEFLDIGHIQEQISIQSQS</sequence>
<dbReference type="PANTHER" id="PTHR45752:SF195">
    <property type="entry name" value="LEUCINE-RICH REPEAT (LRR) FAMILY PROTEIN-RELATED"/>
    <property type="match status" value="1"/>
</dbReference>
<dbReference type="InterPro" id="IPR050715">
    <property type="entry name" value="LRR-SigEffector_domain"/>
</dbReference>
<accession>A0ABQ5K815</accession>
<dbReference type="SUPFAM" id="SSF52047">
    <property type="entry name" value="RNI-like"/>
    <property type="match status" value="1"/>
</dbReference>
<dbReference type="Gene3D" id="3.80.10.10">
    <property type="entry name" value="Ribonuclease Inhibitor"/>
    <property type="match status" value="2"/>
</dbReference>
<name>A0ABQ5K815_9EUKA</name>
<gene>
    <name evidence="1" type="ORF">ADUPG1_000816</name>
</gene>
<protein>
    <recommendedName>
        <fullName evidence="3">L domain-like protein</fullName>
    </recommendedName>
</protein>
<feature type="non-terminal residue" evidence="1">
    <location>
        <position position="1"/>
    </location>
</feature>
<dbReference type="Proteomes" id="UP001057375">
    <property type="component" value="Unassembled WGS sequence"/>
</dbReference>
<dbReference type="EMBL" id="BQXS01000445">
    <property type="protein sequence ID" value="GKT28698.1"/>
    <property type="molecule type" value="Genomic_DNA"/>
</dbReference>
<comment type="caution">
    <text evidence="1">The sequence shown here is derived from an EMBL/GenBank/DDBJ whole genome shotgun (WGS) entry which is preliminary data.</text>
</comment>
<reference evidence="1" key="1">
    <citation type="submission" date="2022-03" db="EMBL/GenBank/DDBJ databases">
        <title>Draft genome sequence of Aduncisulcus paluster, a free-living microaerophilic Fornicata.</title>
        <authorList>
            <person name="Yuyama I."/>
            <person name="Kume K."/>
            <person name="Tamura T."/>
            <person name="Inagaki Y."/>
            <person name="Hashimoto T."/>
        </authorList>
    </citation>
    <scope>NUCLEOTIDE SEQUENCE</scope>
    <source>
        <strain evidence="1">NY0171</strain>
    </source>
</reference>
<evidence type="ECO:0008006" key="3">
    <source>
        <dbReference type="Google" id="ProtNLM"/>
    </source>
</evidence>
<organism evidence="1 2">
    <name type="scientific">Aduncisulcus paluster</name>
    <dbReference type="NCBI Taxonomy" id="2918883"/>
    <lineage>
        <taxon>Eukaryota</taxon>
        <taxon>Metamonada</taxon>
        <taxon>Carpediemonas-like organisms</taxon>
        <taxon>Aduncisulcus</taxon>
    </lineage>
</organism>
<keyword evidence="2" id="KW-1185">Reference proteome</keyword>